<sequence length="112" mass="13335">MIRKDRKFYVSLAVHELVLRELQRDPERVRRLGMKAAAELWPKVGGLSKQLVAEWYRSLERRDWNRVRRYLTAEDEISVEMRNLAPFTGVVDQDERRKALDQVYAEAKYVEA</sequence>
<evidence type="ECO:0000313" key="1">
    <source>
        <dbReference type="EMBL" id="MVT26247.1"/>
    </source>
</evidence>
<organism evidence="1 2">
    <name type="scientific">Nesterenkonia alkaliphila</name>
    <dbReference type="NCBI Taxonomy" id="1463631"/>
    <lineage>
        <taxon>Bacteria</taxon>
        <taxon>Bacillati</taxon>
        <taxon>Actinomycetota</taxon>
        <taxon>Actinomycetes</taxon>
        <taxon>Micrococcales</taxon>
        <taxon>Micrococcaceae</taxon>
        <taxon>Nesterenkonia</taxon>
    </lineage>
</organism>
<dbReference type="AlphaFoldDB" id="A0A7K1UIG1"/>
<gene>
    <name evidence="1" type="ORF">GNZ21_07740</name>
</gene>
<reference evidence="1 2" key="1">
    <citation type="submission" date="2019-12" db="EMBL/GenBank/DDBJ databases">
        <title>Nesterenkonia muleiensis sp. nov., a novel actinobacterium isolated from sap of Populus euphratica.</title>
        <authorList>
            <person name="Wang R."/>
        </authorList>
    </citation>
    <scope>NUCLEOTIDE SEQUENCE [LARGE SCALE GENOMIC DNA]</scope>
    <source>
        <strain evidence="1 2">F10</strain>
    </source>
</reference>
<keyword evidence="2" id="KW-1185">Reference proteome</keyword>
<dbReference type="Proteomes" id="UP000460157">
    <property type="component" value="Unassembled WGS sequence"/>
</dbReference>
<evidence type="ECO:0000313" key="2">
    <source>
        <dbReference type="Proteomes" id="UP000460157"/>
    </source>
</evidence>
<proteinExistence type="predicted"/>
<accession>A0A7K1UIG1</accession>
<dbReference type="OrthoDB" id="3237625at2"/>
<dbReference type="RefSeq" id="WP_157323021.1">
    <property type="nucleotide sequence ID" value="NZ_BMFX01000050.1"/>
</dbReference>
<name>A0A7K1UIG1_9MICC</name>
<comment type="caution">
    <text evidence="1">The sequence shown here is derived from an EMBL/GenBank/DDBJ whole genome shotgun (WGS) entry which is preliminary data.</text>
</comment>
<protein>
    <submittedName>
        <fullName evidence="1">Uncharacterized protein</fullName>
    </submittedName>
</protein>
<dbReference type="EMBL" id="WRPM01000053">
    <property type="protein sequence ID" value="MVT26247.1"/>
    <property type="molecule type" value="Genomic_DNA"/>
</dbReference>